<proteinExistence type="predicted"/>
<feature type="region of interest" description="Disordered" evidence="2">
    <location>
        <begin position="1"/>
        <end position="33"/>
    </location>
</feature>
<evidence type="ECO:0000313" key="4">
    <source>
        <dbReference type="EMBL" id="KAK8564737.1"/>
    </source>
</evidence>
<evidence type="ECO:0000313" key="5">
    <source>
        <dbReference type="Proteomes" id="UP001472677"/>
    </source>
</evidence>
<evidence type="ECO:0000259" key="3">
    <source>
        <dbReference type="PROSITE" id="PS50158"/>
    </source>
</evidence>
<protein>
    <recommendedName>
        <fullName evidence="3">CCHC-type domain-containing protein</fullName>
    </recommendedName>
</protein>
<dbReference type="EMBL" id="JBBPBM010000010">
    <property type="protein sequence ID" value="KAK8564737.1"/>
    <property type="molecule type" value="Genomic_DNA"/>
</dbReference>
<dbReference type="InterPro" id="IPR025558">
    <property type="entry name" value="DUF4283"/>
</dbReference>
<keyword evidence="1" id="KW-0479">Metal-binding</keyword>
<sequence>MDMDHAAPTPPMQTSFKDKLLGSDSTKHPMETEEALEDDDIEILEGDVIRSMVDGVISIEFSERIQTLAVKSLDQTVVVKLLGRRIGYETLRNKMYELWKSEQPFKLMDIENGYFIVTFRSHLDFLHVLTDGPWLVFGHYLTIEPWAIDFSPAKPYPNKVVAWIRLPGLPITLYKCSLLTKVGNCIDRVIKLDYQTEEGCRCRFARMAISVDLRKPLASIVVVNARTQLVEYESLSTICFACGTHGHTRDSCPTLIPPSENAHNSDVGVDQASITPPQDPFGPWMVIKRRQLQPQKKPSSIRPHISSINIGSRFSPLEVDNDVDGVETPALATD</sequence>
<accession>A0ABR2EUE9</accession>
<keyword evidence="1" id="KW-0863">Zinc-finger</keyword>
<gene>
    <name evidence="4" type="ORF">V6N12_058320</name>
</gene>
<dbReference type="PANTHER" id="PTHR31286">
    <property type="entry name" value="GLYCINE-RICH CELL WALL STRUCTURAL PROTEIN 1.8-LIKE"/>
    <property type="match status" value="1"/>
</dbReference>
<keyword evidence="5" id="KW-1185">Reference proteome</keyword>
<feature type="domain" description="CCHC-type" evidence="3">
    <location>
        <begin position="239"/>
        <end position="253"/>
    </location>
</feature>
<dbReference type="PANTHER" id="PTHR31286:SF173">
    <property type="entry name" value="DUF4283 DOMAIN-CONTAINING PROTEIN"/>
    <property type="match status" value="1"/>
</dbReference>
<dbReference type="InterPro" id="IPR040256">
    <property type="entry name" value="At4g02000-like"/>
</dbReference>
<comment type="caution">
    <text evidence="4">The sequence shown here is derived from an EMBL/GenBank/DDBJ whole genome shotgun (WGS) entry which is preliminary data.</text>
</comment>
<organism evidence="4 5">
    <name type="scientific">Hibiscus sabdariffa</name>
    <name type="common">roselle</name>
    <dbReference type="NCBI Taxonomy" id="183260"/>
    <lineage>
        <taxon>Eukaryota</taxon>
        <taxon>Viridiplantae</taxon>
        <taxon>Streptophyta</taxon>
        <taxon>Embryophyta</taxon>
        <taxon>Tracheophyta</taxon>
        <taxon>Spermatophyta</taxon>
        <taxon>Magnoliopsida</taxon>
        <taxon>eudicotyledons</taxon>
        <taxon>Gunneridae</taxon>
        <taxon>Pentapetalae</taxon>
        <taxon>rosids</taxon>
        <taxon>malvids</taxon>
        <taxon>Malvales</taxon>
        <taxon>Malvaceae</taxon>
        <taxon>Malvoideae</taxon>
        <taxon>Hibiscus</taxon>
    </lineage>
</organism>
<dbReference type="PROSITE" id="PS50158">
    <property type="entry name" value="ZF_CCHC"/>
    <property type="match status" value="1"/>
</dbReference>
<keyword evidence="1" id="KW-0862">Zinc</keyword>
<dbReference type="Pfam" id="PF14111">
    <property type="entry name" value="DUF4283"/>
    <property type="match status" value="1"/>
</dbReference>
<feature type="compositionally biased region" description="Basic and acidic residues" evidence="2">
    <location>
        <begin position="16"/>
        <end position="31"/>
    </location>
</feature>
<reference evidence="4 5" key="1">
    <citation type="journal article" date="2024" name="G3 (Bethesda)">
        <title>Genome assembly of Hibiscus sabdariffa L. provides insights into metabolisms of medicinal natural products.</title>
        <authorList>
            <person name="Kim T."/>
        </authorList>
    </citation>
    <scope>NUCLEOTIDE SEQUENCE [LARGE SCALE GENOMIC DNA]</scope>
    <source>
        <strain evidence="4">TK-2024</strain>
        <tissue evidence="4">Old leaves</tissue>
    </source>
</reference>
<dbReference type="Proteomes" id="UP001472677">
    <property type="component" value="Unassembled WGS sequence"/>
</dbReference>
<name>A0ABR2EUE9_9ROSI</name>
<evidence type="ECO:0000256" key="1">
    <source>
        <dbReference type="PROSITE-ProRule" id="PRU00047"/>
    </source>
</evidence>
<dbReference type="InterPro" id="IPR001878">
    <property type="entry name" value="Znf_CCHC"/>
</dbReference>
<evidence type="ECO:0000256" key="2">
    <source>
        <dbReference type="SAM" id="MobiDB-lite"/>
    </source>
</evidence>